<dbReference type="EMBL" id="GG662372">
    <property type="protein sequence ID" value="EAS05321.2"/>
    <property type="molecule type" value="Genomic_DNA"/>
</dbReference>
<feature type="compositionally biased region" description="Low complexity" evidence="1">
    <location>
        <begin position="513"/>
        <end position="528"/>
    </location>
</feature>
<feature type="region of interest" description="Disordered" evidence="1">
    <location>
        <begin position="470"/>
        <end position="489"/>
    </location>
</feature>
<name>Q24CB7_TETTS</name>
<dbReference type="GeneID" id="7835959"/>
<dbReference type="KEGG" id="tet:TTHERM_00695550"/>
<dbReference type="HOGENOM" id="CLU_867358_0_0_1"/>
<dbReference type="InParanoid" id="Q24CB7"/>
<accession>Q24CB7</accession>
<evidence type="ECO:0000313" key="3">
    <source>
        <dbReference type="Proteomes" id="UP000009168"/>
    </source>
</evidence>
<proteinExistence type="predicted"/>
<sequence length="685" mass="80865">MYSKKQKANSQIVNSLESQDYNRIYSFLLEISFVNKPLTIAERSQLFTGILEVLDWAYQKKITQQELQILYSEWQKSKNILVENQQEQYIDLLASVDQCHLYFLQNFRNPEEISNRIQFYLDKLNNLYNQSLLDACLATKQQIIAIEDLYLKFDDQGYGFIYPYQMRILYQVLGPLFINSHHSNQQFASNNKYQSEEISSKIFKENNIKSCGQNQQDNQKFQYFLKQFCTYDYKFPLKSYKNMMVNSFLNNDQINQTIESLNQLLEKIQTVCISQQNSHDSQIKIETFNLIDPIFYNLLDQSMDFTQKRSIYHSTTELVSMIYENDYVYKRDCIDDNQALFFKAFIKKFMRVYQFCIGVEKDDVNQEYISTNSNLSNKEFSQVYKKNPKYQNLNIMSQKYENPPEIQKTFTFNQTKNHQSLENLNEDQHKSQPYLQKKYVFDFKFDENLLLNQSPPQTIKNSQLNKSLKLQQKPTSTVKKQIQNRHKTHQETIKHITTLDLSHLKSKLINDELSPNNKNQQQLSLNKSTPKINSKSKTQIKSNSKSPMQNQNKLGTTSFYKLQEFSDQFVNTSLINKNDQFQNKENLNKNSYRHLQKDLSNLSLNIKSSKRSSQTPVKTSNIPSSVKALNFQKEQSKSPQVVRTHQQILKTKRIESYEKVMENLSNIQCLTPNSLTPRKQTKPFN</sequence>
<dbReference type="AlphaFoldDB" id="Q24CB7"/>
<dbReference type="Proteomes" id="UP000009168">
    <property type="component" value="Unassembled WGS sequence"/>
</dbReference>
<keyword evidence="3" id="KW-1185">Reference proteome</keyword>
<feature type="compositionally biased region" description="Polar residues" evidence="1">
    <location>
        <begin position="470"/>
        <end position="481"/>
    </location>
</feature>
<protein>
    <submittedName>
        <fullName evidence="2">Uncharacterized protein</fullName>
    </submittedName>
</protein>
<feature type="compositionally biased region" description="Polar residues" evidence="1">
    <location>
        <begin position="529"/>
        <end position="552"/>
    </location>
</feature>
<organism evidence="2 3">
    <name type="scientific">Tetrahymena thermophila (strain SB210)</name>
    <dbReference type="NCBI Taxonomy" id="312017"/>
    <lineage>
        <taxon>Eukaryota</taxon>
        <taxon>Sar</taxon>
        <taxon>Alveolata</taxon>
        <taxon>Ciliophora</taxon>
        <taxon>Intramacronucleata</taxon>
        <taxon>Oligohymenophorea</taxon>
        <taxon>Hymenostomatida</taxon>
        <taxon>Tetrahymenina</taxon>
        <taxon>Tetrahymenidae</taxon>
        <taxon>Tetrahymena</taxon>
    </lineage>
</organism>
<evidence type="ECO:0000256" key="1">
    <source>
        <dbReference type="SAM" id="MobiDB-lite"/>
    </source>
</evidence>
<dbReference type="RefSeq" id="XP_001025566.2">
    <property type="nucleotide sequence ID" value="XM_001025566.2"/>
</dbReference>
<dbReference type="OrthoDB" id="327451at2759"/>
<reference evidence="3" key="1">
    <citation type="journal article" date="2006" name="PLoS Biol.">
        <title>Macronuclear genome sequence of the ciliate Tetrahymena thermophila, a model eukaryote.</title>
        <authorList>
            <person name="Eisen J.A."/>
            <person name="Coyne R.S."/>
            <person name="Wu M."/>
            <person name="Wu D."/>
            <person name="Thiagarajan M."/>
            <person name="Wortman J.R."/>
            <person name="Badger J.H."/>
            <person name="Ren Q."/>
            <person name="Amedeo P."/>
            <person name="Jones K.M."/>
            <person name="Tallon L.J."/>
            <person name="Delcher A.L."/>
            <person name="Salzberg S.L."/>
            <person name="Silva J.C."/>
            <person name="Haas B.J."/>
            <person name="Majoros W.H."/>
            <person name="Farzad M."/>
            <person name="Carlton J.M."/>
            <person name="Smith R.K. Jr."/>
            <person name="Garg J."/>
            <person name="Pearlman R.E."/>
            <person name="Karrer K.M."/>
            <person name="Sun L."/>
            <person name="Manning G."/>
            <person name="Elde N.C."/>
            <person name="Turkewitz A.P."/>
            <person name="Asai D.J."/>
            <person name="Wilkes D.E."/>
            <person name="Wang Y."/>
            <person name="Cai H."/>
            <person name="Collins K."/>
            <person name="Stewart B.A."/>
            <person name="Lee S.R."/>
            <person name="Wilamowska K."/>
            <person name="Weinberg Z."/>
            <person name="Ruzzo W.L."/>
            <person name="Wloga D."/>
            <person name="Gaertig J."/>
            <person name="Frankel J."/>
            <person name="Tsao C.-C."/>
            <person name="Gorovsky M.A."/>
            <person name="Keeling P.J."/>
            <person name="Waller R.F."/>
            <person name="Patron N.J."/>
            <person name="Cherry J.M."/>
            <person name="Stover N.A."/>
            <person name="Krieger C.J."/>
            <person name="del Toro C."/>
            <person name="Ryder H.F."/>
            <person name="Williamson S.C."/>
            <person name="Barbeau R.A."/>
            <person name="Hamilton E.P."/>
            <person name="Orias E."/>
        </authorList>
    </citation>
    <scope>NUCLEOTIDE SEQUENCE [LARGE SCALE GENOMIC DNA]</scope>
    <source>
        <strain evidence="3">SB210</strain>
    </source>
</reference>
<feature type="region of interest" description="Disordered" evidence="1">
    <location>
        <begin position="512"/>
        <end position="552"/>
    </location>
</feature>
<evidence type="ECO:0000313" key="2">
    <source>
        <dbReference type="EMBL" id="EAS05321.2"/>
    </source>
</evidence>
<gene>
    <name evidence="2" type="ORF">TTHERM_00695550</name>
</gene>